<dbReference type="Proteomes" id="UP000198854">
    <property type="component" value="Unassembled WGS sequence"/>
</dbReference>
<keyword evidence="4 6" id="KW-1133">Transmembrane helix</keyword>
<dbReference type="RefSeq" id="WP_176765697.1">
    <property type="nucleotide sequence ID" value="NZ_FNDD01000062.1"/>
</dbReference>
<protein>
    <submittedName>
        <fullName evidence="8">EamA domain-containing membrane protein RarD</fullName>
    </submittedName>
</protein>
<keyword evidence="2" id="KW-1003">Cell membrane</keyword>
<feature type="transmembrane region" description="Helical" evidence="6">
    <location>
        <begin position="124"/>
        <end position="142"/>
    </location>
</feature>
<feature type="transmembrane region" description="Helical" evidence="6">
    <location>
        <begin position="32"/>
        <end position="53"/>
    </location>
</feature>
<dbReference type="Gene3D" id="1.10.3730.20">
    <property type="match status" value="1"/>
</dbReference>
<keyword evidence="3 6" id="KW-0812">Transmembrane</keyword>
<feature type="transmembrane region" description="Helical" evidence="6">
    <location>
        <begin position="177"/>
        <end position="199"/>
    </location>
</feature>
<comment type="subcellular location">
    <subcellularLocation>
        <location evidence="1">Cell membrane</location>
        <topology evidence="1">Multi-pass membrane protein</topology>
    </subcellularLocation>
</comment>
<evidence type="ECO:0000256" key="2">
    <source>
        <dbReference type="ARBA" id="ARBA00022475"/>
    </source>
</evidence>
<organism evidence="8 9">
    <name type="scientific">Vibrio xiamenensis</name>
    <dbReference type="NCBI Taxonomy" id="861298"/>
    <lineage>
        <taxon>Bacteria</taxon>
        <taxon>Pseudomonadati</taxon>
        <taxon>Pseudomonadota</taxon>
        <taxon>Gammaproteobacteria</taxon>
        <taxon>Vibrionales</taxon>
        <taxon>Vibrionaceae</taxon>
        <taxon>Vibrio</taxon>
    </lineage>
</organism>
<feature type="transmembrane region" description="Helical" evidence="6">
    <location>
        <begin position="65"/>
        <end position="88"/>
    </location>
</feature>
<dbReference type="PANTHER" id="PTHR32322">
    <property type="entry name" value="INNER MEMBRANE TRANSPORTER"/>
    <property type="match status" value="1"/>
</dbReference>
<dbReference type="Pfam" id="PF00892">
    <property type="entry name" value="EamA"/>
    <property type="match status" value="2"/>
</dbReference>
<feature type="transmembrane region" description="Helical" evidence="6">
    <location>
        <begin position="246"/>
        <end position="266"/>
    </location>
</feature>
<keyword evidence="9" id="KW-1185">Reference proteome</keyword>
<feature type="domain" description="EamA" evidence="7">
    <location>
        <begin position="3"/>
        <end position="138"/>
    </location>
</feature>
<evidence type="ECO:0000256" key="6">
    <source>
        <dbReference type="SAM" id="Phobius"/>
    </source>
</evidence>
<dbReference type="STRING" id="861298.SAMN04488136_1623"/>
<reference evidence="8 9" key="1">
    <citation type="submission" date="2016-10" db="EMBL/GenBank/DDBJ databases">
        <authorList>
            <person name="de Groot N.N."/>
        </authorList>
    </citation>
    <scope>NUCLEOTIDE SEQUENCE [LARGE SCALE GENOMIC DNA]</scope>
    <source>
        <strain evidence="8 9">CGMCC 1.10228</strain>
    </source>
</reference>
<evidence type="ECO:0000256" key="1">
    <source>
        <dbReference type="ARBA" id="ARBA00004651"/>
    </source>
</evidence>
<accession>A0A1G8HSW2</accession>
<sequence length="304" mass="32550">MNIGYVSVLICYLLVGVSYPIAADSMNSLPVWTFIAITFAIGFVFLYIIGRLIKAPAIFSLSLKTWAIISVQSLLGAVLYTAFLLYGFTYSNAITASIFTSIAPAVVLALSYFMLGEKLTRKKAISIIMAIAGVLILTIPASDASGGNSLYGILLLALSTLSTSGCVIAAKKYDVELPAVTMATGVCFTGMVFTLPLMLLLEHSSIDATQLMDSHNLLIMVYYGVLVWAVPYFCFFNGVTKIPASATGMAFAIIPVASTFFSIVFYDQSLNLTDAIALVIVTSSIILAESNSQNTGEELLPERP</sequence>
<dbReference type="PANTHER" id="PTHR32322:SF18">
    <property type="entry name" value="S-ADENOSYLMETHIONINE_S-ADENOSYLHOMOCYSTEINE TRANSPORTER"/>
    <property type="match status" value="1"/>
</dbReference>
<evidence type="ECO:0000256" key="5">
    <source>
        <dbReference type="ARBA" id="ARBA00023136"/>
    </source>
</evidence>
<proteinExistence type="predicted"/>
<dbReference type="GO" id="GO:0005886">
    <property type="term" value="C:plasma membrane"/>
    <property type="evidence" value="ECO:0007669"/>
    <property type="project" value="UniProtKB-SubCell"/>
</dbReference>
<evidence type="ECO:0000256" key="4">
    <source>
        <dbReference type="ARBA" id="ARBA00022989"/>
    </source>
</evidence>
<feature type="domain" description="EamA" evidence="7">
    <location>
        <begin position="151"/>
        <end position="287"/>
    </location>
</feature>
<dbReference type="InterPro" id="IPR000620">
    <property type="entry name" value="EamA_dom"/>
</dbReference>
<evidence type="ECO:0000313" key="8">
    <source>
        <dbReference type="EMBL" id="SDI09632.1"/>
    </source>
</evidence>
<dbReference type="InterPro" id="IPR037185">
    <property type="entry name" value="EmrE-like"/>
</dbReference>
<dbReference type="SUPFAM" id="SSF103481">
    <property type="entry name" value="Multidrug resistance efflux transporter EmrE"/>
    <property type="match status" value="2"/>
</dbReference>
<evidence type="ECO:0000259" key="7">
    <source>
        <dbReference type="Pfam" id="PF00892"/>
    </source>
</evidence>
<dbReference type="AlphaFoldDB" id="A0A1G8HSW2"/>
<evidence type="ECO:0000256" key="3">
    <source>
        <dbReference type="ARBA" id="ARBA00022692"/>
    </source>
</evidence>
<keyword evidence="5 6" id="KW-0472">Membrane</keyword>
<gene>
    <name evidence="8" type="ORF">SAMN04488136_1623</name>
</gene>
<name>A0A1G8HSW2_9VIBR</name>
<feature type="transmembrane region" description="Helical" evidence="6">
    <location>
        <begin position="94"/>
        <end position="115"/>
    </location>
</feature>
<evidence type="ECO:0000313" key="9">
    <source>
        <dbReference type="Proteomes" id="UP000198854"/>
    </source>
</evidence>
<dbReference type="EMBL" id="FNDD01000062">
    <property type="protein sequence ID" value="SDI09632.1"/>
    <property type="molecule type" value="Genomic_DNA"/>
</dbReference>
<feature type="transmembrane region" description="Helical" evidence="6">
    <location>
        <begin position="219"/>
        <end position="239"/>
    </location>
</feature>
<feature type="transmembrane region" description="Helical" evidence="6">
    <location>
        <begin position="148"/>
        <end position="170"/>
    </location>
</feature>
<dbReference type="InterPro" id="IPR050638">
    <property type="entry name" value="AA-Vitamin_Transporters"/>
</dbReference>